<reference evidence="2 3" key="1">
    <citation type="submission" date="2024-05" db="EMBL/GenBank/DDBJ databases">
        <title>De novo assembly of an allotetraploid wild potato.</title>
        <authorList>
            <person name="Hosaka A.J."/>
        </authorList>
    </citation>
    <scope>NUCLEOTIDE SEQUENCE [LARGE SCALE GENOMIC DNA]</scope>
    <source>
        <tissue evidence="2">Young leaves</tissue>
    </source>
</reference>
<dbReference type="Proteomes" id="UP001627284">
    <property type="component" value="Unassembled WGS sequence"/>
</dbReference>
<comment type="caution">
    <text evidence="2">The sequence shown here is derived from an EMBL/GenBank/DDBJ whole genome shotgun (WGS) entry which is preliminary data.</text>
</comment>
<keyword evidence="3" id="KW-1185">Reference proteome</keyword>
<sequence>MHDVLARVALARLCHSISRARSLDERPDIKTQFNSVLYQLLLDPSERVCFDAILCVLGKVDCAERTEERAAGWYRLTGEILKLPEAPSAKDSNSESKDGAPSKSSKDKFSKTRCPQPLIKLVMRRLESSFRSFSRPVLHSAARVVQEIGKSLAASFALGLQDIDEGAYVKTVRENNDSCDLDHNETSHPEGIRRVSSLSNTNAAKDTIASLLASLMEVVRTTVACKCLCSHNGNKSPNMDAKLSRVL</sequence>
<dbReference type="PANTHER" id="PTHR48151:SF3">
    <property type="entry name" value="SH3 DOMAIN-CONTAINING PROTEIN"/>
    <property type="match status" value="1"/>
</dbReference>
<feature type="region of interest" description="Disordered" evidence="1">
    <location>
        <begin position="85"/>
        <end position="112"/>
    </location>
</feature>
<protein>
    <submittedName>
        <fullName evidence="2">Uncharacterized protein</fullName>
    </submittedName>
</protein>
<evidence type="ECO:0000313" key="2">
    <source>
        <dbReference type="EMBL" id="KAL3363721.1"/>
    </source>
</evidence>
<dbReference type="PANTHER" id="PTHR48151">
    <property type="entry name" value="SH3 DOMAIN-CONTAINING PROTEIN"/>
    <property type="match status" value="1"/>
</dbReference>
<dbReference type="EMBL" id="JBJKTR010000007">
    <property type="protein sequence ID" value="KAL3363720.1"/>
    <property type="molecule type" value="Genomic_DNA"/>
</dbReference>
<evidence type="ECO:0000313" key="3">
    <source>
        <dbReference type="Proteomes" id="UP001627284"/>
    </source>
</evidence>
<organism evidence="2 3">
    <name type="scientific">Solanum stoloniferum</name>
    <dbReference type="NCBI Taxonomy" id="62892"/>
    <lineage>
        <taxon>Eukaryota</taxon>
        <taxon>Viridiplantae</taxon>
        <taxon>Streptophyta</taxon>
        <taxon>Embryophyta</taxon>
        <taxon>Tracheophyta</taxon>
        <taxon>Spermatophyta</taxon>
        <taxon>Magnoliopsida</taxon>
        <taxon>eudicotyledons</taxon>
        <taxon>Gunneridae</taxon>
        <taxon>Pentapetalae</taxon>
        <taxon>asterids</taxon>
        <taxon>lamiids</taxon>
        <taxon>Solanales</taxon>
        <taxon>Solanaceae</taxon>
        <taxon>Solanoideae</taxon>
        <taxon>Solaneae</taxon>
        <taxon>Solanum</taxon>
    </lineage>
</organism>
<proteinExistence type="predicted"/>
<evidence type="ECO:0000256" key="1">
    <source>
        <dbReference type="SAM" id="MobiDB-lite"/>
    </source>
</evidence>
<feature type="compositionally biased region" description="Basic and acidic residues" evidence="1">
    <location>
        <begin position="92"/>
        <end position="110"/>
    </location>
</feature>
<dbReference type="InterPro" id="IPR053296">
    <property type="entry name" value="TSET_member_tstB"/>
</dbReference>
<dbReference type="AlphaFoldDB" id="A0ABD2U5X7"/>
<dbReference type="EMBL" id="JBJKTR010000007">
    <property type="protein sequence ID" value="KAL3363721.1"/>
    <property type="molecule type" value="Genomic_DNA"/>
</dbReference>
<accession>A0ABD2U5X7</accession>
<gene>
    <name evidence="2" type="ORF">AABB24_012780</name>
</gene>
<name>A0ABD2U5X7_9SOLN</name>